<protein>
    <recommendedName>
        <fullName evidence="4">Secreted protein</fullName>
    </recommendedName>
</protein>
<reference evidence="2" key="2">
    <citation type="submission" date="2018-05" db="EMBL/GenBank/DDBJ databases">
        <title>OmerRS3 (Oryza meridionalis Reference Sequence Version 3).</title>
        <authorList>
            <person name="Zhang J."/>
            <person name="Kudrna D."/>
            <person name="Lee S."/>
            <person name="Talag J."/>
            <person name="Welchert J."/>
            <person name="Wing R.A."/>
        </authorList>
    </citation>
    <scope>NUCLEOTIDE SEQUENCE [LARGE SCALE GENOMIC DNA]</scope>
    <source>
        <strain evidence="2">cv. OR44</strain>
    </source>
</reference>
<name>A0A0E0E797_9ORYZ</name>
<dbReference type="Gramene" id="OMERI07G01320.1">
    <property type="protein sequence ID" value="OMERI07G01320.1"/>
    <property type="gene ID" value="OMERI07G01320"/>
</dbReference>
<dbReference type="EnsemblPlants" id="OMERI07G01320.1">
    <property type="protein sequence ID" value="OMERI07G01320.1"/>
    <property type="gene ID" value="OMERI07G01320"/>
</dbReference>
<reference evidence="2" key="1">
    <citation type="submission" date="2015-04" db="UniProtKB">
        <authorList>
            <consortium name="EnsemblPlants"/>
        </authorList>
    </citation>
    <scope>IDENTIFICATION</scope>
</reference>
<evidence type="ECO:0000313" key="3">
    <source>
        <dbReference type="Proteomes" id="UP000008021"/>
    </source>
</evidence>
<evidence type="ECO:0008006" key="4">
    <source>
        <dbReference type="Google" id="ProtNLM"/>
    </source>
</evidence>
<dbReference type="AlphaFoldDB" id="A0A0E0E797"/>
<accession>A0A0E0E797</accession>
<evidence type="ECO:0000256" key="1">
    <source>
        <dbReference type="SAM" id="SignalP"/>
    </source>
</evidence>
<organism evidence="2">
    <name type="scientific">Oryza meridionalis</name>
    <dbReference type="NCBI Taxonomy" id="40149"/>
    <lineage>
        <taxon>Eukaryota</taxon>
        <taxon>Viridiplantae</taxon>
        <taxon>Streptophyta</taxon>
        <taxon>Embryophyta</taxon>
        <taxon>Tracheophyta</taxon>
        <taxon>Spermatophyta</taxon>
        <taxon>Magnoliopsida</taxon>
        <taxon>Liliopsida</taxon>
        <taxon>Poales</taxon>
        <taxon>Poaceae</taxon>
        <taxon>BOP clade</taxon>
        <taxon>Oryzoideae</taxon>
        <taxon>Oryzeae</taxon>
        <taxon>Oryzinae</taxon>
        <taxon>Oryza</taxon>
    </lineage>
</organism>
<proteinExistence type="predicted"/>
<dbReference type="HOGENOM" id="CLU_2188165_0_0_1"/>
<keyword evidence="1" id="KW-0732">Signal</keyword>
<evidence type="ECO:0000313" key="2">
    <source>
        <dbReference type="EnsemblPlants" id="OMERI07G01320.1"/>
    </source>
</evidence>
<feature type="chain" id="PRO_5002357708" description="Secreted protein" evidence="1">
    <location>
        <begin position="21"/>
        <end position="109"/>
    </location>
</feature>
<dbReference type="Proteomes" id="UP000008021">
    <property type="component" value="Chromosome 7"/>
</dbReference>
<keyword evidence="3" id="KW-1185">Reference proteome</keyword>
<sequence>MVLSLSLSLSLNLSACACFAKSWLSGLGFVSGCLEASRIPLCRTDVDQTCVTGVGGCIKDRVGKRKDLGFRRRMGKGEDLKAATRYEGEGLSNWSEGGRFEGGDKVRFG</sequence>
<feature type="signal peptide" evidence="1">
    <location>
        <begin position="1"/>
        <end position="20"/>
    </location>
</feature>